<dbReference type="PANTHER" id="PTHR46289">
    <property type="entry name" value="52 KDA REPRESSOR OF THE INHIBITOR OF THE PROTEIN KINASE-LIKE PROTEIN-RELATED"/>
    <property type="match status" value="1"/>
</dbReference>
<evidence type="ECO:0000313" key="3">
    <source>
        <dbReference type="Proteomes" id="UP000281406"/>
    </source>
</evidence>
<name>A0A3N0YCV5_ANAGA</name>
<gene>
    <name evidence="2" type="ORF">DPX16_23762</name>
</gene>
<dbReference type="OrthoDB" id="6617140at2759"/>
<dbReference type="InterPro" id="IPR052958">
    <property type="entry name" value="IFN-induced_PKR_regulator"/>
</dbReference>
<dbReference type="AlphaFoldDB" id="A0A3N0YCV5"/>
<proteinExistence type="predicted"/>
<reference evidence="2 3" key="1">
    <citation type="submission" date="2018-10" db="EMBL/GenBank/DDBJ databases">
        <title>Genome assembly for a Yunnan-Guizhou Plateau 3E fish, Anabarilius grahami (Regan), and its evolutionary and genetic applications.</title>
        <authorList>
            <person name="Jiang W."/>
        </authorList>
    </citation>
    <scope>NUCLEOTIDE SEQUENCE [LARGE SCALE GENOMIC DNA]</scope>
    <source>
        <strain evidence="2">AG-KIZ</strain>
        <tissue evidence="2">Muscle</tissue>
    </source>
</reference>
<comment type="caution">
    <text evidence="2">The sequence shown here is derived from an EMBL/GenBank/DDBJ whole genome shotgun (WGS) entry which is preliminary data.</text>
</comment>
<evidence type="ECO:0000259" key="1">
    <source>
        <dbReference type="Pfam" id="PF05699"/>
    </source>
</evidence>
<protein>
    <submittedName>
        <fullName evidence="2">Zinc finger MYM-type protein 1</fullName>
    </submittedName>
</protein>
<organism evidence="2 3">
    <name type="scientific">Anabarilius grahami</name>
    <name type="common">Kanglang fish</name>
    <name type="synonym">Barilius grahami</name>
    <dbReference type="NCBI Taxonomy" id="495550"/>
    <lineage>
        <taxon>Eukaryota</taxon>
        <taxon>Metazoa</taxon>
        <taxon>Chordata</taxon>
        <taxon>Craniata</taxon>
        <taxon>Vertebrata</taxon>
        <taxon>Euteleostomi</taxon>
        <taxon>Actinopterygii</taxon>
        <taxon>Neopterygii</taxon>
        <taxon>Teleostei</taxon>
        <taxon>Ostariophysi</taxon>
        <taxon>Cypriniformes</taxon>
        <taxon>Xenocyprididae</taxon>
        <taxon>Xenocypridinae</taxon>
        <taxon>Xenocypridinae incertae sedis</taxon>
        <taxon>Anabarilius</taxon>
    </lineage>
</organism>
<keyword evidence="3" id="KW-1185">Reference proteome</keyword>
<dbReference type="Proteomes" id="UP000281406">
    <property type="component" value="Unassembled WGS sequence"/>
</dbReference>
<dbReference type="EMBL" id="RJVU01047660">
    <property type="protein sequence ID" value="ROL43680.1"/>
    <property type="molecule type" value="Genomic_DNA"/>
</dbReference>
<evidence type="ECO:0000313" key="2">
    <source>
        <dbReference type="EMBL" id="ROL43680.1"/>
    </source>
</evidence>
<accession>A0A3N0YCV5</accession>
<feature type="domain" description="HAT C-terminal dimerisation" evidence="1">
    <location>
        <begin position="267"/>
        <end position="329"/>
    </location>
</feature>
<dbReference type="PANTHER" id="PTHR46289:SF17">
    <property type="entry name" value="HAT C-TERMINAL DIMERISATION DOMAIN-CONTAINING PROTEIN"/>
    <property type="match status" value="1"/>
</dbReference>
<dbReference type="Pfam" id="PF05699">
    <property type="entry name" value="Dimer_Tnp_hAT"/>
    <property type="match status" value="1"/>
</dbReference>
<dbReference type="GO" id="GO:0046983">
    <property type="term" value="F:protein dimerization activity"/>
    <property type="evidence" value="ECO:0007669"/>
    <property type="project" value="InterPro"/>
</dbReference>
<dbReference type="InterPro" id="IPR008906">
    <property type="entry name" value="HATC_C_dom"/>
</dbReference>
<sequence>MAADDPALDKWLAQKHNYTNPQIQNELLGIMSNDIIRGIANNIRSLPVTQFALIVDGTQDVSEEMSNSNAPSAATANGLHQQFLKGQTLLGLVLAGAVIGELECLNASLQRKTQTISGMKAAISCVQSVLKDKRNEDAFQSLFEQANVIVNSLNLEPIKVPEPRRLPKRFSTDASTYKPKTATEYYRVEFYQVLDVVESELNERFHQEDLLTLQKLEDTLLTGQIDSVCCEYPEINSQLLAVQLPMFRHNYPFGSSMEAANILKGLSVEVRGLFSEVETLVRLLLVVPVSSSEAERSFSALRRLKTWLRSSMSQKRQNHVAVCHVHQDMLDLLDNKLVCQEFVVACERRKQIFGAFI</sequence>